<protein>
    <submittedName>
        <fullName evidence="6">Iron-regulated protein FrpC</fullName>
    </submittedName>
</protein>
<dbReference type="PANTHER" id="PTHR38340">
    <property type="entry name" value="S-LAYER PROTEIN"/>
    <property type="match status" value="1"/>
</dbReference>
<dbReference type="Pfam" id="PF05345">
    <property type="entry name" value="He_PIG"/>
    <property type="match status" value="2"/>
</dbReference>
<dbReference type="GO" id="GO:0016020">
    <property type="term" value="C:membrane"/>
    <property type="evidence" value="ECO:0007669"/>
    <property type="project" value="InterPro"/>
</dbReference>
<dbReference type="SUPFAM" id="SSF49313">
    <property type="entry name" value="Cadherin-like"/>
    <property type="match status" value="2"/>
</dbReference>
<feature type="region of interest" description="Disordered" evidence="4">
    <location>
        <begin position="1822"/>
        <end position="1858"/>
    </location>
</feature>
<dbReference type="GO" id="GO:0005576">
    <property type="term" value="C:extracellular region"/>
    <property type="evidence" value="ECO:0007669"/>
    <property type="project" value="UniProtKB-SubCell"/>
</dbReference>
<evidence type="ECO:0000256" key="3">
    <source>
        <dbReference type="ARBA" id="ARBA00022837"/>
    </source>
</evidence>
<dbReference type="InterPro" id="IPR018511">
    <property type="entry name" value="Hemolysin-typ_Ca-bd_CS"/>
</dbReference>
<feature type="region of interest" description="Disordered" evidence="4">
    <location>
        <begin position="424"/>
        <end position="461"/>
    </location>
</feature>
<dbReference type="SMART" id="SM00736">
    <property type="entry name" value="CADG"/>
    <property type="match status" value="2"/>
</dbReference>
<dbReference type="EMBL" id="AFIG01000001">
    <property type="protein sequence ID" value="EGL55742.1"/>
    <property type="molecule type" value="Genomic_DNA"/>
</dbReference>
<feature type="domain" description="Dystroglycan-type cadherin-like" evidence="5">
    <location>
        <begin position="1680"/>
        <end position="1780"/>
    </location>
</feature>
<evidence type="ECO:0000256" key="1">
    <source>
        <dbReference type="ARBA" id="ARBA00004613"/>
    </source>
</evidence>
<evidence type="ECO:0000256" key="2">
    <source>
        <dbReference type="ARBA" id="ARBA00022525"/>
    </source>
</evidence>
<dbReference type="InterPro" id="IPR006644">
    <property type="entry name" value="Cadg"/>
</dbReference>
<dbReference type="CDD" id="cd11303">
    <property type="entry name" value="Dystroglycan_repeat"/>
    <property type="match status" value="1"/>
</dbReference>
<dbReference type="PROSITE" id="PS00330">
    <property type="entry name" value="HEMOLYSIN_CALCIUM"/>
    <property type="match status" value="20"/>
</dbReference>
<dbReference type="PRINTS" id="PR00313">
    <property type="entry name" value="CABNDNGRPT"/>
</dbReference>
<gene>
    <name evidence="6" type="ORF">MAMP_02736</name>
</gene>
<dbReference type="PANTHER" id="PTHR38340:SF1">
    <property type="entry name" value="S-LAYER PROTEIN"/>
    <property type="match status" value="1"/>
</dbReference>
<comment type="subcellular location">
    <subcellularLocation>
        <location evidence="1">Secreted</location>
    </subcellularLocation>
</comment>
<dbReference type="GO" id="GO:0005509">
    <property type="term" value="F:calcium ion binding"/>
    <property type="evidence" value="ECO:0007669"/>
    <property type="project" value="InterPro"/>
</dbReference>
<dbReference type="SUPFAM" id="SSF51120">
    <property type="entry name" value="beta-Roll"/>
    <property type="match status" value="12"/>
</dbReference>
<feature type="compositionally biased region" description="Polar residues" evidence="4">
    <location>
        <begin position="1986"/>
        <end position="1995"/>
    </location>
</feature>
<evidence type="ECO:0000256" key="4">
    <source>
        <dbReference type="SAM" id="MobiDB-lite"/>
    </source>
</evidence>
<dbReference type="Proteomes" id="UP000003544">
    <property type="component" value="Unassembled WGS sequence"/>
</dbReference>
<evidence type="ECO:0000313" key="6">
    <source>
        <dbReference type="EMBL" id="EGL55742.1"/>
    </source>
</evidence>
<dbReference type="eggNOG" id="COG2931">
    <property type="taxonomic scope" value="Bacteria"/>
</dbReference>
<evidence type="ECO:0000313" key="7">
    <source>
        <dbReference type="Proteomes" id="UP000003544"/>
    </source>
</evidence>
<dbReference type="Pfam" id="PF00353">
    <property type="entry name" value="HemolysinCabind"/>
    <property type="match status" value="17"/>
</dbReference>
<dbReference type="Pfam" id="PF06594">
    <property type="entry name" value="HCBP_related"/>
    <property type="match status" value="6"/>
</dbReference>
<feature type="region of interest" description="Disordered" evidence="4">
    <location>
        <begin position="1944"/>
        <end position="1995"/>
    </location>
</feature>
<feature type="compositionally biased region" description="Acidic residues" evidence="4">
    <location>
        <begin position="1961"/>
        <end position="1970"/>
    </location>
</feature>
<keyword evidence="7" id="KW-1185">Reference proteome</keyword>
<dbReference type="InterPro" id="IPR013783">
    <property type="entry name" value="Ig-like_fold"/>
</dbReference>
<dbReference type="InterPro" id="IPR010566">
    <property type="entry name" value="Haemolys_ca-bd"/>
</dbReference>
<comment type="caution">
    <text evidence="6">The sequence shown here is derived from an EMBL/GenBank/DDBJ whole genome shotgun (WGS) entry which is preliminary data.</text>
</comment>
<dbReference type="InterPro" id="IPR015919">
    <property type="entry name" value="Cadherin-like_sf"/>
</dbReference>
<keyword evidence="3" id="KW-0106">Calcium</keyword>
<reference evidence="6 7" key="1">
    <citation type="journal article" date="2011" name="J. Bacteriol.">
        <title>Draft genome sequence of Methylophaga aminisulfidivorans MP T.</title>
        <authorList>
            <person name="Han G.H."/>
            <person name="Kim W."/>
            <person name="Chun J."/>
            <person name="Kim S.W."/>
        </authorList>
    </citation>
    <scope>NUCLEOTIDE SEQUENCE [LARGE SCALE GENOMIC DNA]</scope>
    <source>
        <strain evidence="7">MP(T)</strain>
    </source>
</reference>
<evidence type="ECO:0000259" key="5">
    <source>
        <dbReference type="SMART" id="SM00736"/>
    </source>
</evidence>
<feature type="region of interest" description="Disordered" evidence="4">
    <location>
        <begin position="485"/>
        <end position="507"/>
    </location>
</feature>
<accession>F5SW21</accession>
<dbReference type="Gene3D" id="2.60.40.10">
    <property type="entry name" value="Immunoglobulins"/>
    <property type="match status" value="2"/>
</dbReference>
<dbReference type="InterPro" id="IPR001343">
    <property type="entry name" value="Hemolysn_Ca-bd"/>
</dbReference>
<sequence length="2444" mass="260013">MSQTVYENVFSELSLSYNSDTQNFDLDMSGFIANLIGRHSTEEELVKGAINTLRGLSIYSTQLHEQYENIKADPVLGAYALDTAVVGSVNNDSLSGTNSDDYIRGNEGDDELFGGDGNDHYYYEIGDGSDRIFDASGTDTLNFGDGITIDSLIVTRNPTSLFITLLDSVGEHTTDRIQIDNVFSFDGIIIDSAIENIHFSDNTTLTLSELINAKFDQGETEDDDYLYGTEAADEFHGLAGDDYIYAGGGENIVYGDTGDDFLQGGSDNDILYGGVGNDQIAADEGNDELSGGQGSDYLSGGSGNDNYIYNLGDGSDIIIDISGTDTISFGVGISLDNLRVTRDMTNLYLTLLDENGQITSDSIQINDVFYTNGVIASTAIEKFSFVDGTTVTTESLIETNYVPNISDENDYVIGTYNNDTLHGQAGDDEIHGQLGDDDLFGDDGNDRLYGESGNDTIEGGAGNDSLYGDYGNDILNGGAGNDFLSGGDGDDSLTGGDGDDELRGNNGQDTYFISVGTGTTYIHNYDSDSSSDSLHFLQGIEVENVDVSRDGNDLVLILDSSNTQKVIVSNYFSGSDVAEQYEDSIINSIHFYDGTVWTSETVKSLVIESSDSNATIKGYYSDDTLIGSDGDDTLYGYDGNDTLNGNAGNDMLYGGEGDDVLKGGNGNDFLHGGGGNDTYQIELGTGITNIYNDKRYSNTSSTLQFLEGISPGDVEVSRVGSSDLQFIIKGSQIVNVEYYFNGVGVEDSTKNFLIETILFSDGTVWDLSTILDKVMSITSESDDIHGFMSDDDFDALGGDDTVYGYDGNDILNGGTGDDALHGGNGNDILIGGEGDDYLDGGNGDDIILTGIGNDTVSGGEGTDTYRIQRNNGLGITQIHNYDKYSLFDDNIEFLEGISPEDIQMNREGSTLVLKIGDAGEQVVKVHNYFTYTGTLNPESNGKGILSTISFQNGVVWDTETINSMVNNVTSDADLIQGYATDDVYDGIAGDDEIYGYDGDDHLTGGVGNDKLYGGNGADRLIGGAGTDLLDGGSGSDLYIYQRGDGVDTIKSTSGDVLRFGAGINPEDVTFYNDGNSQLVIIIDGQAQNQIQIIGEALAEVQFDNGDGIVWTNADIQNVIQVGSVNTAYGTTGDDEFTVDHSNDVIVEEEDSGTDTVYSSRNYTLSDNIENLTLTGLLNIDATGNELNNILIGNDGNNSFNGMGGSDIAYGGKGDDIYYNTTAVEYADEGIDTVINRNGGTLGDNIENLFLDDGSGIHSNFIVYAIGNDLDNILMSSAGGAHGDVLDGRSGADTMVALGLGSVVFYVDNVGDKVIRNGDDSSAYNDEVRTTISYTLPDFVEKLTLLGNDAIDGNGNNLDNLLDGSQNSNSNVLSGGWGNDTYILGAGDVAIESENQGIDKVIIKKRVGSSRSYSLVGTNIENVSLEDSVYNYDVYGSDADNNIGGNQYDNQLYGGAGNDRLSGGDGEDHLYGGEGDDTLNGGDGSDIYYFSEGWGNDVIDVYGSTSIDVIKFDAGIEPSDITYYQDGNDLILSHQNGNDSIRIVSWYSSNPGNLYKIAFSDGTTWQALENDLSEFNNLPFLTTPIDEQNTDEGQPFSFTLPANSFIDLDNDSITYSVTEGSWNSELPSWLSFDPDTLTFSGNPTSQDIAYLEINLFATDSRGGVTKTTFNLIVNNVNDAPTVEMVILDHIALAGEMINFTIPESTFNDIDYEDELTYSVTLDDGSAIPSWLLFDSETGSFSGTPSIEDKGSYIIAVTATDLAGASVTTTFSLSIDDVIWNPINGTENGEQLLGTNGTDLITAGAGDDELYGFSDNDRLIGGDGNDWLSGGNGSGSGSGDDELFGGEGNDTLFGEDGNDTMDGGNGDDHYYYYSGHGQDIISDAGDGQDILFFNNVSPERLSYHQMGNDLIVLVDGDLEQQVKVINHFLGGNYAIMIQPNGGYTQTPYDISNQLTDLPTGNQEEPEDPEDPEQPTTPTTSDIHLDFSGNDSLSGTTQNEVLASGEGDDALEGGQGNDYLMGGAGNDTYVINPGDGDDIIIDSDGNNIIHFSGGLTFNDVASGLMRSGDDLILNIATGNGSVRIQRFFSVTNTIEKMIFDTGSELTSNQVFSAFGETAPTTTLFSGELTLGDGQDNSLTGTVDNDVILGGKGDDSLTGSAGDDQLIGGDGDDTYIIGSGSGKDTIIDSMGVNTISFIDGIGFSDVASGLMRSGDDLILSIASTGNQVKVNNFFAVANTINSLDFEDGSQITANQLYGAFGVSAPTDTVVIEDALSHVMTGTTSNDTITGTSANEYLSGLAGDDILSGGAGNDLIEGGDGNDRIKFGLNDGQDQIIQNDTNAAETYNDVIAFENDISYDALWFSRSDNDLQINVEGTDDQITISNWYDGTEHQLDQFESGSMVLMNNQIDQLVSAMAAYDVPMGAGNVIPQDVKDNLQPALANSWTAN</sequence>
<dbReference type="InterPro" id="IPR011049">
    <property type="entry name" value="Serralysin-like_metalloprot_C"/>
</dbReference>
<proteinExistence type="predicted"/>
<feature type="compositionally biased region" description="Polar residues" evidence="4">
    <location>
        <begin position="1944"/>
        <end position="1959"/>
    </location>
</feature>
<name>F5SW21_9GAMM</name>
<dbReference type="STRING" id="1026882.MAMP_02736"/>
<feature type="domain" description="Dystroglycan-type cadherin-like" evidence="5">
    <location>
        <begin position="1579"/>
        <end position="1679"/>
    </location>
</feature>
<organism evidence="6 7">
    <name type="scientific">Methylophaga aminisulfidivorans MP</name>
    <dbReference type="NCBI Taxonomy" id="1026882"/>
    <lineage>
        <taxon>Bacteria</taxon>
        <taxon>Pseudomonadati</taxon>
        <taxon>Pseudomonadota</taxon>
        <taxon>Gammaproteobacteria</taxon>
        <taxon>Thiotrichales</taxon>
        <taxon>Piscirickettsiaceae</taxon>
        <taxon>Methylophaga</taxon>
    </lineage>
</organism>
<keyword evidence="2" id="KW-0964">Secreted</keyword>
<dbReference type="InterPro" id="IPR050557">
    <property type="entry name" value="RTX_toxin/Mannuronan_C5-epim"/>
</dbReference>
<dbReference type="Gene3D" id="2.150.10.10">
    <property type="entry name" value="Serralysin-like metalloprotease, C-terminal"/>
    <property type="match status" value="11"/>
</dbReference>